<dbReference type="Gene3D" id="1.20.120.530">
    <property type="entry name" value="GntR ligand-binding domain-like"/>
    <property type="match status" value="1"/>
</dbReference>
<dbReference type="CDD" id="cd07377">
    <property type="entry name" value="WHTH_GntR"/>
    <property type="match status" value="1"/>
</dbReference>
<evidence type="ECO:0000256" key="3">
    <source>
        <dbReference type="ARBA" id="ARBA00023163"/>
    </source>
</evidence>
<dbReference type="Pfam" id="PF00392">
    <property type="entry name" value="GntR"/>
    <property type="match status" value="1"/>
</dbReference>
<keyword evidence="3" id="KW-0804">Transcription</keyword>
<dbReference type="GO" id="GO:0003677">
    <property type="term" value="F:DNA binding"/>
    <property type="evidence" value="ECO:0007669"/>
    <property type="project" value="UniProtKB-KW"/>
</dbReference>
<evidence type="ECO:0000259" key="4">
    <source>
        <dbReference type="PROSITE" id="PS50949"/>
    </source>
</evidence>
<keyword evidence="1" id="KW-0805">Transcription regulation</keyword>
<feature type="domain" description="HTH gntR-type" evidence="4">
    <location>
        <begin position="17"/>
        <end position="85"/>
    </location>
</feature>
<dbReference type="SMART" id="SM00345">
    <property type="entry name" value="HTH_GNTR"/>
    <property type="match status" value="1"/>
</dbReference>
<dbReference type="Gene3D" id="1.10.10.10">
    <property type="entry name" value="Winged helix-like DNA-binding domain superfamily/Winged helix DNA-binding domain"/>
    <property type="match status" value="1"/>
</dbReference>
<dbReference type="InterPro" id="IPR000524">
    <property type="entry name" value="Tscrpt_reg_HTH_GntR"/>
</dbReference>
<dbReference type="InterPro" id="IPR011711">
    <property type="entry name" value="GntR_C"/>
</dbReference>
<dbReference type="InterPro" id="IPR036388">
    <property type="entry name" value="WH-like_DNA-bd_sf"/>
</dbReference>
<dbReference type="AlphaFoldDB" id="A0A939RXG3"/>
<dbReference type="GO" id="GO:0003700">
    <property type="term" value="F:DNA-binding transcription factor activity"/>
    <property type="evidence" value="ECO:0007669"/>
    <property type="project" value="InterPro"/>
</dbReference>
<dbReference type="PROSITE" id="PS50949">
    <property type="entry name" value="HTH_GNTR"/>
    <property type="match status" value="1"/>
</dbReference>
<name>A0A939RXG3_9MICO</name>
<organism evidence="5 6">
    <name type="scientific">Leucobacter ruminantium</name>
    <dbReference type="NCBI Taxonomy" id="1289170"/>
    <lineage>
        <taxon>Bacteria</taxon>
        <taxon>Bacillati</taxon>
        <taxon>Actinomycetota</taxon>
        <taxon>Actinomycetes</taxon>
        <taxon>Micrococcales</taxon>
        <taxon>Microbacteriaceae</taxon>
        <taxon>Leucobacter</taxon>
    </lineage>
</organism>
<comment type="caution">
    <text evidence="5">The sequence shown here is derived from an EMBL/GenBank/DDBJ whole genome shotgun (WGS) entry which is preliminary data.</text>
</comment>
<reference evidence="5" key="1">
    <citation type="submission" date="2021-03" db="EMBL/GenBank/DDBJ databases">
        <title>Leucobacter chromiisoli sp. nov., isolated from chromium-containing soil of chemical plant.</title>
        <authorList>
            <person name="Xu Z."/>
        </authorList>
    </citation>
    <scope>NUCLEOTIDE SEQUENCE</scope>
    <source>
        <strain evidence="5">A2</strain>
    </source>
</reference>
<evidence type="ECO:0000313" key="5">
    <source>
        <dbReference type="EMBL" id="MBO1803856.1"/>
    </source>
</evidence>
<dbReference type="PRINTS" id="PR00035">
    <property type="entry name" value="HTHGNTR"/>
</dbReference>
<keyword evidence="6" id="KW-1185">Reference proteome</keyword>
<dbReference type="SUPFAM" id="SSF48008">
    <property type="entry name" value="GntR ligand-binding domain-like"/>
    <property type="match status" value="1"/>
</dbReference>
<dbReference type="Proteomes" id="UP000664398">
    <property type="component" value="Unassembled WGS sequence"/>
</dbReference>
<dbReference type="EMBL" id="JAGDYL010000001">
    <property type="protein sequence ID" value="MBO1803856.1"/>
    <property type="molecule type" value="Genomic_DNA"/>
</dbReference>
<evidence type="ECO:0000256" key="1">
    <source>
        <dbReference type="ARBA" id="ARBA00023015"/>
    </source>
</evidence>
<accession>A0A939RXG3</accession>
<sequence length="233" mass="25503">MVARQDWFAVRRALPRVNAAEAILADIQEGIREGSLGVGSRLPSETSLAEHYGVSRPVVREALRSAQALGLTRTRSGSGTYVVSDTLRPPQRFGNYTTRDLMEARPAIEVPAAGLAAARRSEEQAAELLDICVSMEHEFQAQAWVRLDSLFHARIAAASGNAVFSSVVADTREALSQQSEIINLVAHRREPSNVEHREIAEAILAEDPDRASRAMQAHLDYVEAVVRPLIEGE</sequence>
<dbReference type="PANTHER" id="PTHR43537">
    <property type="entry name" value="TRANSCRIPTIONAL REGULATOR, GNTR FAMILY"/>
    <property type="match status" value="1"/>
</dbReference>
<dbReference type="InterPro" id="IPR008920">
    <property type="entry name" value="TF_FadR/GntR_C"/>
</dbReference>
<dbReference type="RefSeq" id="WP_208044339.1">
    <property type="nucleotide sequence ID" value="NZ_JAGDYL010000001.1"/>
</dbReference>
<dbReference type="Pfam" id="PF07729">
    <property type="entry name" value="FCD"/>
    <property type="match status" value="1"/>
</dbReference>
<dbReference type="SMART" id="SM00895">
    <property type="entry name" value="FCD"/>
    <property type="match status" value="1"/>
</dbReference>
<protein>
    <submittedName>
        <fullName evidence="5">FadR family transcriptional regulator</fullName>
    </submittedName>
</protein>
<evidence type="ECO:0000256" key="2">
    <source>
        <dbReference type="ARBA" id="ARBA00023125"/>
    </source>
</evidence>
<gene>
    <name evidence="5" type="ORF">J4H91_00785</name>
</gene>
<proteinExistence type="predicted"/>
<evidence type="ECO:0000313" key="6">
    <source>
        <dbReference type="Proteomes" id="UP000664398"/>
    </source>
</evidence>
<dbReference type="SUPFAM" id="SSF46785">
    <property type="entry name" value="Winged helix' DNA-binding domain"/>
    <property type="match status" value="1"/>
</dbReference>
<keyword evidence="2" id="KW-0238">DNA-binding</keyword>
<dbReference type="PANTHER" id="PTHR43537:SF24">
    <property type="entry name" value="GLUCONATE OPERON TRANSCRIPTIONAL REPRESSOR"/>
    <property type="match status" value="1"/>
</dbReference>
<dbReference type="InterPro" id="IPR036390">
    <property type="entry name" value="WH_DNA-bd_sf"/>
</dbReference>